<evidence type="ECO:0000313" key="3">
    <source>
        <dbReference type="EMBL" id="MBD8040443.1"/>
    </source>
</evidence>
<evidence type="ECO:0000259" key="2">
    <source>
        <dbReference type="Pfam" id="PF00589"/>
    </source>
</evidence>
<name>A0ABR8Y8A8_9BACT</name>
<gene>
    <name evidence="3" type="ORF">H9625_08340</name>
</gene>
<dbReference type="Gene3D" id="1.10.443.10">
    <property type="entry name" value="Intergrase catalytic core"/>
    <property type="match status" value="1"/>
</dbReference>
<dbReference type="EMBL" id="JACSPP010000020">
    <property type="protein sequence ID" value="MBD8040443.1"/>
    <property type="molecule type" value="Genomic_DNA"/>
</dbReference>
<comment type="caution">
    <text evidence="3">The sequence shown here is derived from an EMBL/GenBank/DDBJ whole genome shotgun (WGS) entry which is preliminary data.</text>
</comment>
<accession>A0ABR8Y8A8</accession>
<dbReference type="SUPFAM" id="SSF56349">
    <property type="entry name" value="DNA breaking-rejoining enzymes"/>
    <property type="match status" value="1"/>
</dbReference>
<dbReference type="InterPro" id="IPR013762">
    <property type="entry name" value="Integrase-like_cat_sf"/>
</dbReference>
<proteinExistence type="predicted"/>
<dbReference type="Proteomes" id="UP000620874">
    <property type="component" value="Unassembled WGS sequence"/>
</dbReference>
<dbReference type="Pfam" id="PF00589">
    <property type="entry name" value="Phage_integrase"/>
    <property type="match status" value="1"/>
</dbReference>
<reference evidence="3 4" key="1">
    <citation type="submission" date="2020-08" db="EMBL/GenBank/DDBJ databases">
        <title>A Genomic Blueprint of the Chicken Gut Microbiome.</title>
        <authorList>
            <person name="Gilroy R."/>
            <person name="Ravi A."/>
            <person name="Getino M."/>
            <person name="Pursley I."/>
            <person name="Horton D.L."/>
            <person name="Alikhan N.-F."/>
            <person name="Baker D."/>
            <person name="Gharbi K."/>
            <person name="Hall N."/>
            <person name="Watson M."/>
            <person name="Adriaenssens E.M."/>
            <person name="Foster-Nyarko E."/>
            <person name="Jarju S."/>
            <person name="Secka A."/>
            <person name="Antonio M."/>
            <person name="Oren A."/>
            <person name="Chaudhuri R."/>
            <person name="La Ragione R.M."/>
            <person name="Hildebrand F."/>
            <person name="Pallen M.J."/>
        </authorList>
    </citation>
    <scope>NUCLEOTIDE SEQUENCE [LARGE SCALE GENOMIC DNA]</scope>
    <source>
        <strain evidence="3 4">Sa1CVN1</strain>
    </source>
</reference>
<evidence type="ECO:0000313" key="4">
    <source>
        <dbReference type="Proteomes" id="UP000620874"/>
    </source>
</evidence>
<organism evidence="3 4">
    <name type="scientific">Phocaeicola intestinalis</name>
    <dbReference type="NCBI Taxonomy" id="2762212"/>
    <lineage>
        <taxon>Bacteria</taxon>
        <taxon>Pseudomonadati</taxon>
        <taxon>Bacteroidota</taxon>
        <taxon>Bacteroidia</taxon>
        <taxon>Bacteroidales</taxon>
        <taxon>Bacteroidaceae</taxon>
        <taxon>Phocaeicola</taxon>
    </lineage>
</organism>
<dbReference type="InterPro" id="IPR002104">
    <property type="entry name" value="Integrase_catalytic"/>
</dbReference>
<dbReference type="InterPro" id="IPR011010">
    <property type="entry name" value="DNA_brk_join_enz"/>
</dbReference>
<sequence>MNRKLKEIGRMAGCPVKLTFYVSRHGWASIAQSQRIPLPVISEALGHDSENTTRIYLALLDTSVVDRANSKVIRSVCKQETRHV</sequence>
<keyword evidence="1" id="KW-0233">DNA recombination</keyword>
<feature type="domain" description="Tyr recombinase" evidence="2">
    <location>
        <begin position="2"/>
        <end position="60"/>
    </location>
</feature>
<evidence type="ECO:0000256" key="1">
    <source>
        <dbReference type="ARBA" id="ARBA00023172"/>
    </source>
</evidence>
<keyword evidence="4" id="KW-1185">Reference proteome</keyword>
<protein>
    <submittedName>
        <fullName evidence="3">Tyrosine-type recombinase/integrase</fullName>
    </submittedName>
</protein>